<dbReference type="AlphaFoldDB" id="A0A7C9TAU5"/>
<comment type="caution">
    <text evidence="1">The sequence shown here is derived from an EMBL/GenBank/DDBJ whole genome shotgun (WGS) entry which is preliminary data.</text>
</comment>
<evidence type="ECO:0000313" key="2">
    <source>
        <dbReference type="Proteomes" id="UP000483432"/>
    </source>
</evidence>
<dbReference type="Proteomes" id="UP000483432">
    <property type="component" value="Unassembled WGS sequence"/>
</dbReference>
<organism evidence="1 2">
    <name type="scientific">Sulfuriferula multivorans</name>
    <dbReference type="NCBI Taxonomy" id="1559896"/>
    <lineage>
        <taxon>Bacteria</taxon>
        <taxon>Pseudomonadati</taxon>
        <taxon>Pseudomonadota</taxon>
        <taxon>Betaproteobacteria</taxon>
        <taxon>Nitrosomonadales</taxon>
        <taxon>Sulfuricellaceae</taxon>
        <taxon>Sulfuriferula</taxon>
    </lineage>
</organism>
<sequence length="169" mass="18401">MKDHLLPVTVDVGRNQSRDQGADKAHALVCEAPVSDRCELISRLVGEVYEVAPAVERSRLLTHLLKPLGVLSIVAVANGIFSKVRFNNGWTNLDIRPEDVENVRAIDVVTLVNYVQQVSISAVDGLAQVLAASPVMTGSAVTAVLITILASRSRNRPTFEEDDFDVDLR</sequence>
<gene>
    <name evidence="1" type="ORF">GZ085_11485</name>
</gene>
<evidence type="ECO:0000313" key="1">
    <source>
        <dbReference type="EMBL" id="NDP48982.1"/>
    </source>
</evidence>
<reference evidence="1 2" key="1">
    <citation type="submission" date="2019-09" db="EMBL/GenBank/DDBJ databases">
        <title>H2 Metabolism Revealed by Metagenomic Analysis in Subglacial Sediment of East Antarctica.</title>
        <authorList>
            <person name="Yang Z."/>
            <person name="Zhang Y."/>
            <person name="Lv Y."/>
            <person name="Yan W."/>
            <person name="Xiao X."/>
            <person name="Sun B."/>
            <person name="Ma H."/>
        </authorList>
    </citation>
    <scope>NUCLEOTIDE SEQUENCE [LARGE SCALE GENOMIC DNA]</scope>
    <source>
        <strain evidence="1">Bin2_2</strain>
    </source>
</reference>
<dbReference type="EMBL" id="JAAFGW010000189">
    <property type="protein sequence ID" value="NDP48982.1"/>
    <property type="molecule type" value="Genomic_DNA"/>
</dbReference>
<name>A0A7C9TAU5_9PROT</name>
<protein>
    <submittedName>
        <fullName evidence="1">Uncharacterized protein</fullName>
    </submittedName>
</protein>
<accession>A0A7C9TAU5</accession>
<proteinExistence type="predicted"/>